<comment type="caution">
    <text evidence="1">The sequence shown here is derived from an EMBL/GenBank/DDBJ whole genome shotgun (WGS) entry which is preliminary data.</text>
</comment>
<dbReference type="Proteomes" id="UP000821845">
    <property type="component" value="Chromosome 1"/>
</dbReference>
<keyword evidence="2" id="KW-1185">Reference proteome</keyword>
<evidence type="ECO:0000313" key="1">
    <source>
        <dbReference type="EMBL" id="KAH6946156.1"/>
    </source>
</evidence>
<evidence type="ECO:0000313" key="2">
    <source>
        <dbReference type="Proteomes" id="UP000821845"/>
    </source>
</evidence>
<gene>
    <name evidence="1" type="ORF">HPB50_011909</name>
</gene>
<dbReference type="EMBL" id="CM023481">
    <property type="protein sequence ID" value="KAH6946156.1"/>
    <property type="molecule type" value="Genomic_DNA"/>
</dbReference>
<name>A0ACB7TG64_HYAAI</name>
<proteinExistence type="predicted"/>
<reference evidence="1" key="1">
    <citation type="submission" date="2020-05" db="EMBL/GenBank/DDBJ databases">
        <title>Large-scale comparative analyses of tick genomes elucidate their genetic diversity and vector capacities.</title>
        <authorList>
            <person name="Jia N."/>
            <person name="Wang J."/>
            <person name="Shi W."/>
            <person name="Du L."/>
            <person name="Sun Y."/>
            <person name="Zhan W."/>
            <person name="Jiang J."/>
            <person name="Wang Q."/>
            <person name="Zhang B."/>
            <person name="Ji P."/>
            <person name="Sakyi L.B."/>
            <person name="Cui X."/>
            <person name="Yuan T."/>
            <person name="Jiang B."/>
            <person name="Yang W."/>
            <person name="Lam T.T.-Y."/>
            <person name="Chang Q."/>
            <person name="Ding S."/>
            <person name="Wang X."/>
            <person name="Zhu J."/>
            <person name="Ruan X."/>
            <person name="Zhao L."/>
            <person name="Wei J."/>
            <person name="Que T."/>
            <person name="Du C."/>
            <person name="Cheng J."/>
            <person name="Dai P."/>
            <person name="Han X."/>
            <person name="Huang E."/>
            <person name="Gao Y."/>
            <person name="Liu J."/>
            <person name="Shao H."/>
            <person name="Ye R."/>
            <person name="Li L."/>
            <person name="Wei W."/>
            <person name="Wang X."/>
            <person name="Wang C."/>
            <person name="Yang T."/>
            <person name="Huo Q."/>
            <person name="Li W."/>
            <person name="Guo W."/>
            <person name="Chen H."/>
            <person name="Zhou L."/>
            <person name="Ni X."/>
            <person name="Tian J."/>
            <person name="Zhou Y."/>
            <person name="Sheng Y."/>
            <person name="Liu T."/>
            <person name="Pan Y."/>
            <person name="Xia L."/>
            <person name="Li J."/>
            <person name="Zhao F."/>
            <person name="Cao W."/>
        </authorList>
    </citation>
    <scope>NUCLEOTIDE SEQUENCE</scope>
    <source>
        <tissue evidence="1">Larvae</tissue>
    </source>
</reference>
<organism evidence="1 2">
    <name type="scientific">Hyalomma asiaticum</name>
    <name type="common">Tick</name>
    <dbReference type="NCBI Taxonomy" id="266040"/>
    <lineage>
        <taxon>Eukaryota</taxon>
        <taxon>Metazoa</taxon>
        <taxon>Ecdysozoa</taxon>
        <taxon>Arthropoda</taxon>
        <taxon>Chelicerata</taxon>
        <taxon>Arachnida</taxon>
        <taxon>Acari</taxon>
        <taxon>Parasitiformes</taxon>
        <taxon>Ixodida</taxon>
        <taxon>Ixodoidea</taxon>
        <taxon>Ixodidae</taxon>
        <taxon>Hyalomminae</taxon>
        <taxon>Hyalomma</taxon>
    </lineage>
</organism>
<sequence>MKSSRLYDHIRDNEILALPSKSTLKRYMALYRSAFGFSKKVLEELKNKTQNMDSFKKHGGLLVDELSSQSICL</sequence>
<accession>A0ACB7TG64</accession>
<protein>
    <submittedName>
        <fullName evidence="1">Uncharacterized protein</fullName>
    </submittedName>
</protein>